<dbReference type="Proteomes" id="UP000307440">
    <property type="component" value="Unassembled WGS sequence"/>
</dbReference>
<evidence type="ECO:0000313" key="3">
    <source>
        <dbReference type="Proteomes" id="UP000307440"/>
    </source>
</evidence>
<evidence type="ECO:0000313" key="2">
    <source>
        <dbReference type="EMBL" id="TFK18898.1"/>
    </source>
</evidence>
<name>A0A5C3KSY3_COPMA</name>
<dbReference type="OrthoDB" id="2745898at2759"/>
<dbReference type="SUPFAM" id="SSF81383">
    <property type="entry name" value="F-box domain"/>
    <property type="match status" value="1"/>
</dbReference>
<dbReference type="PROSITE" id="PS50181">
    <property type="entry name" value="FBOX"/>
    <property type="match status" value="1"/>
</dbReference>
<dbReference type="AlphaFoldDB" id="A0A5C3KSY3"/>
<dbReference type="EMBL" id="ML210371">
    <property type="protein sequence ID" value="TFK18898.1"/>
    <property type="molecule type" value="Genomic_DNA"/>
</dbReference>
<dbReference type="InterPro" id="IPR036047">
    <property type="entry name" value="F-box-like_dom_sf"/>
</dbReference>
<reference evidence="2 3" key="1">
    <citation type="journal article" date="2019" name="Nat. Ecol. Evol.">
        <title>Megaphylogeny resolves global patterns of mushroom evolution.</title>
        <authorList>
            <person name="Varga T."/>
            <person name="Krizsan K."/>
            <person name="Foldi C."/>
            <person name="Dima B."/>
            <person name="Sanchez-Garcia M."/>
            <person name="Sanchez-Ramirez S."/>
            <person name="Szollosi G.J."/>
            <person name="Szarkandi J.G."/>
            <person name="Papp V."/>
            <person name="Albert L."/>
            <person name="Andreopoulos W."/>
            <person name="Angelini C."/>
            <person name="Antonin V."/>
            <person name="Barry K.W."/>
            <person name="Bougher N.L."/>
            <person name="Buchanan P."/>
            <person name="Buyck B."/>
            <person name="Bense V."/>
            <person name="Catcheside P."/>
            <person name="Chovatia M."/>
            <person name="Cooper J."/>
            <person name="Damon W."/>
            <person name="Desjardin D."/>
            <person name="Finy P."/>
            <person name="Geml J."/>
            <person name="Haridas S."/>
            <person name="Hughes K."/>
            <person name="Justo A."/>
            <person name="Karasinski D."/>
            <person name="Kautmanova I."/>
            <person name="Kiss B."/>
            <person name="Kocsube S."/>
            <person name="Kotiranta H."/>
            <person name="LaButti K.M."/>
            <person name="Lechner B.E."/>
            <person name="Liimatainen K."/>
            <person name="Lipzen A."/>
            <person name="Lukacs Z."/>
            <person name="Mihaltcheva S."/>
            <person name="Morgado L.N."/>
            <person name="Niskanen T."/>
            <person name="Noordeloos M.E."/>
            <person name="Ohm R.A."/>
            <person name="Ortiz-Santana B."/>
            <person name="Ovrebo C."/>
            <person name="Racz N."/>
            <person name="Riley R."/>
            <person name="Savchenko A."/>
            <person name="Shiryaev A."/>
            <person name="Soop K."/>
            <person name="Spirin V."/>
            <person name="Szebenyi C."/>
            <person name="Tomsovsky M."/>
            <person name="Tulloss R.E."/>
            <person name="Uehling J."/>
            <person name="Grigoriev I.V."/>
            <person name="Vagvolgyi C."/>
            <person name="Papp T."/>
            <person name="Martin F.M."/>
            <person name="Miettinen O."/>
            <person name="Hibbett D.S."/>
            <person name="Nagy L.G."/>
        </authorList>
    </citation>
    <scope>NUCLEOTIDE SEQUENCE [LARGE SCALE GENOMIC DNA]</scope>
    <source>
        <strain evidence="2 3">CBS 121175</strain>
    </source>
</reference>
<accession>A0A5C3KSY3</accession>
<keyword evidence="3" id="KW-1185">Reference proteome</keyword>
<dbReference type="Pfam" id="PF12937">
    <property type="entry name" value="F-box-like"/>
    <property type="match status" value="1"/>
</dbReference>
<organism evidence="2 3">
    <name type="scientific">Coprinopsis marcescibilis</name>
    <name type="common">Agaric fungus</name>
    <name type="synonym">Psathyrella marcescibilis</name>
    <dbReference type="NCBI Taxonomy" id="230819"/>
    <lineage>
        <taxon>Eukaryota</taxon>
        <taxon>Fungi</taxon>
        <taxon>Dikarya</taxon>
        <taxon>Basidiomycota</taxon>
        <taxon>Agaricomycotina</taxon>
        <taxon>Agaricomycetes</taxon>
        <taxon>Agaricomycetidae</taxon>
        <taxon>Agaricales</taxon>
        <taxon>Agaricineae</taxon>
        <taxon>Psathyrellaceae</taxon>
        <taxon>Coprinopsis</taxon>
    </lineage>
</organism>
<gene>
    <name evidence="2" type="ORF">FA15DRAFT_233718</name>
</gene>
<protein>
    <recommendedName>
        <fullName evidence="1">F-box domain-containing protein</fullName>
    </recommendedName>
</protein>
<dbReference type="InterPro" id="IPR001810">
    <property type="entry name" value="F-box_dom"/>
</dbReference>
<feature type="domain" description="F-box" evidence="1">
    <location>
        <begin position="2"/>
        <end position="49"/>
    </location>
</feature>
<evidence type="ECO:0000259" key="1">
    <source>
        <dbReference type="PROSITE" id="PS50181"/>
    </source>
</evidence>
<proteinExistence type="predicted"/>
<sequence>MPIFKLQLPTELIHRIINYLSMDEESLRTASLTSHRFRDICQQLLFSGLHLQRPWSSDPESNLPGTKLLSLLQGSPRIAGYIREVSMDGGYTDDEEESWMALDMCLSPALGLIPTNNIKRLAVLHVRWEDLPSALQQAISAFFQSSSLVSLDISEVPLQLLDLCGPSLNQLHTYTLTDHKEACSPPATNSTPTSGFDLHTLTLRSSTAGPPRPEISYLLDDSSKARITSLRKLRLMFSDKTHYHAAQALISAAASTLQSILVAQSISRDDDTLMDLSGLLKLQRVSTRGLVTELDHPSIAMAKLIGPLSASIPLEHIHICACYRSTPTWNSEPWLSLDSLITDNHKHQFQTLKVVEIEIVSSHGVGEELVARVEDALTYIKGAGLLNIRLNTGSKGMHIGEPF</sequence>